<organism evidence="2">
    <name type="scientific">freshwater metagenome</name>
    <dbReference type="NCBI Taxonomy" id="449393"/>
    <lineage>
        <taxon>unclassified sequences</taxon>
        <taxon>metagenomes</taxon>
        <taxon>ecological metagenomes</taxon>
    </lineage>
</organism>
<protein>
    <submittedName>
        <fullName evidence="2">Unannotated protein</fullName>
    </submittedName>
</protein>
<accession>A0A6J7J2T8</accession>
<feature type="region of interest" description="Disordered" evidence="1">
    <location>
        <begin position="187"/>
        <end position="252"/>
    </location>
</feature>
<evidence type="ECO:0000313" key="2">
    <source>
        <dbReference type="EMBL" id="CAB4936937.1"/>
    </source>
</evidence>
<dbReference type="EMBL" id="CAFBMH010000187">
    <property type="protein sequence ID" value="CAB4936937.1"/>
    <property type="molecule type" value="Genomic_DNA"/>
</dbReference>
<name>A0A6J7J2T8_9ZZZZ</name>
<gene>
    <name evidence="2" type="ORF">UFOPK3543_03002</name>
</gene>
<reference evidence="2" key="1">
    <citation type="submission" date="2020-05" db="EMBL/GenBank/DDBJ databases">
        <authorList>
            <person name="Chiriac C."/>
            <person name="Salcher M."/>
            <person name="Ghai R."/>
            <person name="Kavagutti S V."/>
        </authorList>
    </citation>
    <scope>NUCLEOTIDE SEQUENCE</scope>
</reference>
<proteinExistence type="predicted"/>
<sequence length="252" mass="27596">MGVGSFRKASSCSSLYGVSTFGVTQLAVRWNRWTMPACLRISGMNCTADAAEPMTATRSPVRSWSQSHCAEWNIGPAKSRRPSMSGHERSLNIPIALTTMSAVRVAPSSSVRVHVADASSHTARCTPLPNRTWGSTPYCSATCCMYARISGWVPYGFDQSGLTSNENEYRADCTSHSQPGYRLRFQVPPTPADFSSRTKSSMPSSSRRLPMQSPPGPAPMTATWTRRSRGVLTETPRSTRSGWAGRYDRTVE</sequence>
<dbReference type="AlphaFoldDB" id="A0A6J7J2T8"/>
<evidence type="ECO:0000256" key="1">
    <source>
        <dbReference type="SAM" id="MobiDB-lite"/>
    </source>
</evidence>
<feature type="compositionally biased region" description="Low complexity" evidence="1">
    <location>
        <begin position="195"/>
        <end position="211"/>
    </location>
</feature>